<dbReference type="Proteomes" id="UP000187417">
    <property type="component" value="Unassembled WGS sequence"/>
</dbReference>
<keyword evidence="1 4" id="KW-0808">Transferase</keyword>
<gene>
    <name evidence="4" type="ORF">BHV66_03060</name>
</gene>
<accession>A0A1Q6FAN9</accession>
<feature type="domain" description="N-acetyltransferase" evidence="3">
    <location>
        <begin position="2"/>
        <end position="147"/>
    </location>
</feature>
<evidence type="ECO:0000259" key="3">
    <source>
        <dbReference type="PROSITE" id="PS51186"/>
    </source>
</evidence>
<dbReference type="Pfam" id="PF00583">
    <property type="entry name" value="Acetyltransf_1"/>
    <property type="match status" value="1"/>
</dbReference>
<name>A0A1Q6FAN9_9BACT</name>
<comment type="caution">
    <text evidence="4">The sequence shown here is derived from an EMBL/GenBank/DDBJ whole genome shotgun (WGS) entry which is preliminary data.</text>
</comment>
<organism evidence="4 5">
    <name type="scientific">Alistipes putredinis</name>
    <dbReference type="NCBI Taxonomy" id="28117"/>
    <lineage>
        <taxon>Bacteria</taxon>
        <taxon>Pseudomonadati</taxon>
        <taxon>Bacteroidota</taxon>
        <taxon>Bacteroidia</taxon>
        <taxon>Bacteroidales</taxon>
        <taxon>Rikenellaceae</taxon>
        <taxon>Alistipes</taxon>
    </lineage>
</organism>
<protein>
    <submittedName>
        <fullName evidence="4">GNAT family N-acetyltransferase</fullName>
    </submittedName>
</protein>
<proteinExistence type="predicted"/>
<dbReference type="RefSeq" id="WP_278339041.1">
    <property type="nucleotide sequence ID" value="NZ_CAUCSB010000003.1"/>
</dbReference>
<dbReference type="Gene3D" id="3.40.630.30">
    <property type="match status" value="1"/>
</dbReference>
<dbReference type="InterPro" id="IPR000182">
    <property type="entry name" value="GNAT_dom"/>
</dbReference>
<dbReference type="InterPro" id="IPR016181">
    <property type="entry name" value="Acyl_CoA_acyltransferase"/>
</dbReference>
<evidence type="ECO:0000256" key="1">
    <source>
        <dbReference type="ARBA" id="ARBA00022679"/>
    </source>
</evidence>
<dbReference type="CDD" id="cd04301">
    <property type="entry name" value="NAT_SF"/>
    <property type="match status" value="1"/>
</dbReference>
<dbReference type="PANTHER" id="PTHR43420">
    <property type="entry name" value="ACETYLTRANSFERASE"/>
    <property type="match status" value="1"/>
</dbReference>
<sequence>MVTIREYRTTDKDDVMELIRRNTPEYFAAEEEIDLSDYLDREIESYYVLVTNDRIVGCGGINFADDKTVGKISWDIIHPDYQGKSLGKQLLEYRIDKLKSIDRVRKITVRTSQLVYKFYQKQGFVLKATHKDYWAKGIDWSMKEIRTPLYFKM</sequence>
<dbReference type="GO" id="GO:0016747">
    <property type="term" value="F:acyltransferase activity, transferring groups other than amino-acyl groups"/>
    <property type="evidence" value="ECO:0007669"/>
    <property type="project" value="InterPro"/>
</dbReference>
<dbReference type="AlphaFoldDB" id="A0A1Q6FAN9"/>
<evidence type="ECO:0000256" key="2">
    <source>
        <dbReference type="ARBA" id="ARBA00023315"/>
    </source>
</evidence>
<evidence type="ECO:0000313" key="5">
    <source>
        <dbReference type="Proteomes" id="UP000187417"/>
    </source>
</evidence>
<dbReference type="InterPro" id="IPR050680">
    <property type="entry name" value="YpeA/RimI_acetyltransf"/>
</dbReference>
<dbReference type="PROSITE" id="PS51186">
    <property type="entry name" value="GNAT"/>
    <property type="match status" value="1"/>
</dbReference>
<dbReference type="PANTHER" id="PTHR43420:SF44">
    <property type="entry name" value="ACETYLTRANSFERASE YPEA"/>
    <property type="match status" value="1"/>
</dbReference>
<evidence type="ECO:0000313" key="4">
    <source>
        <dbReference type="EMBL" id="OKY95946.1"/>
    </source>
</evidence>
<dbReference type="STRING" id="28117.BHV66_03060"/>
<dbReference type="EMBL" id="MNQH01000003">
    <property type="protein sequence ID" value="OKY95946.1"/>
    <property type="molecule type" value="Genomic_DNA"/>
</dbReference>
<dbReference type="SUPFAM" id="SSF55729">
    <property type="entry name" value="Acyl-CoA N-acyltransferases (Nat)"/>
    <property type="match status" value="1"/>
</dbReference>
<keyword evidence="2" id="KW-0012">Acyltransferase</keyword>
<reference evidence="4 5" key="1">
    <citation type="journal article" date="2016" name="Nat. Biotechnol.">
        <title>Measurement of bacterial replication rates in microbial communities.</title>
        <authorList>
            <person name="Brown C.T."/>
            <person name="Olm M.R."/>
            <person name="Thomas B.C."/>
            <person name="Banfield J.F."/>
        </authorList>
    </citation>
    <scope>NUCLEOTIDE SEQUENCE [LARGE SCALE GENOMIC DNA]</scope>
    <source>
        <strain evidence="4">CAG:67_53_122</strain>
    </source>
</reference>